<name>A0A8F5GW91_9CREN</name>
<gene>
    <name evidence="1" type="ORF">J5U21_01584</name>
</gene>
<sequence>MFCCNFLSDEKINEVINKTENFLKENLGVSPLNINVKKLKVMSDLGMCRKDKNVIYLNETKGLTPITVIHEVLHCHQHSAWDGQKIVEGLVEFLASYIVSMLFPNLSRCLFKDRRAFCFVNSIYPYLYSFWATLFVYLCHLELELSEDAMKSCINKLFDILLKNEIDSRISQIVSTAKDRLNKGNDMVIKAYMSELKPLFLVYKEIFNGEINPFDIDELKMLISFLDK</sequence>
<evidence type="ECO:0000313" key="1">
    <source>
        <dbReference type="EMBL" id="QXJ31933.1"/>
    </source>
</evidence>
<organism evidence="1 2">
    <name type="scientific">Saccharolobus shibatae</name>
    <dbReference type="NCBI Taxonomy" id="2286"/>
    <lineage>
        <taxon>Archaea</taxon>
        <taxon>Thermoproteota</taxon>
        <taxon>Thermoprotei</taxon>
        <taxon>Sulfolobales</taxon>
        <taxon>Sulfolobaceae</taxon>
        <taxon>Saccharolobus</taxon>
    </lineage>
</organism>
<dbReference type="EMBL" id="CP077715">
    <property type="protein sequence ID" value="QXJ31933.1"/>
    <property type="molecule type" value="Genomic_DNA"/>
</dbReference>
<dbReference type="AlphaFoldDB" id="A0A8F5GW91"/>
<dbReference type="RefSeq" id="WP_218260392.1">
    <property type="nucleotide sequence ID" value="NZ_CP077715.1"/>
</dbReference>
<protein>
    <submittedName>
        <fullName evidence="1">Uncharacterized protein</fullName>
    </submittedName>
</protein>
<dbReference type="Proteomes" id="UP000693941">
    <property type="component" value="Chromosome"/>
</dbReference>
<dbReference type="GeneID" id="65560083"/>
<accession>A0A8F5GW91</accession>
<proteinExistence type="predicted"/>
<reference evidence="1" key="1">
    <citation type="journal article" date="2021" name="Environ. Microbiol.">
        <title>New insights into the diversity and evolution of the archaeal mobilome from three complete genomes of Saccharolobus shibatae.</title>
        <authorList>
            <person name="Medvedeva S."/>
            <person name="Brandt D."/>
            <person name="Cvirkaite-Krupovic V."/>
            <person name="Liu Y."/>
            <person name="Severinov K."/>
            <person name="Ishino S."/>
            <person name="Ishino Y."/>
            <person name="Prangishvili D."/>
            <person name="Kalinowski J."/>
            <person name="Krupovic M."/>
        </authorList>
    </citation>
    <scope>NUCLEOTIDE SEQUENCE</scope>
    <source>
        <strain evidence="1">BEU9</strain>
    </source>
</reference>
<evidence type="ECO:0000313" key="2">
    <source>
        <dbReference type="Proteomes" id="UP000693941"/>
    </source>
</evidence>